<dbReference type="AlphaFoldDB" id="A0A2N6KIR4"/>
<dbReference type="EMBL" id="NMQA01000076">
    <property type="protein sequence ID" value="PLZ99390.1"/>
    <property type="molecule type" value="Genomic_DNA"/>
</dbReference>
<proteinExistence type="predicted"/>
<comment type="caution">
    <text evidence="1">The sequence shown here is derived from an EMBL/GenBank/DDBJ whole genome shotgun (WGS) entry which is preliminary data.</text>
</comment>
<reference evidence="1 2" key="1">
    <citation type="submission" date="2017-07" db="EMBL/GenBank/DDBJ databases">
        <title>Genomes of Fischerella (Mastigocladus) sp. strains.</title>
        <authorList>
            <person name="Miller S.R."/>
        </authorList>
    </citation>
    <scope>NUCLEOTIDE SEQUENCE [LARGE SCALE GENOMIC DNA]</scope>
    <source>
        <strain evidence="1 2">CCMEE 5268</strain>
    </source>
</reference>
<evidence type="ECO:0008006" key="3">
    <source>
        <dbReference type="Google" id="ProtNLM"/>
    </source>
</evidence>
<dbReference type="Proteomes" id="UP000235025">
    <property type="component" value="Unassembled WGS sequence"/>
</dbReference>
<name>A0A2N6KIR4_9CYAN</name>
<accession>A0A2N6KIR4</accession>
<dbReference type="RefSeq" id="WP_102172098.1">
    <property type="nucleotide sequence ID" value="NZ_NMQA01000076.1"/>
</dbReference>
<protein>
    <recommendedName>
        <fullName evidence="3">Bacteriocin</fullName>
    </recommendedName>
</protein>
<sequence length="69" mass="7258">MSNEINKMELSEHELDAVAGGASLNELAAFATEKESIKSASAATPFGSVSATDIQDFEVESLVLKQAEV</sequence>
<evidence type="ECO:0000313" key="2">
    <source>
        <dbReference type="Proteomes" id="UP000235025"/>
    </source>
</evidence>
<dbReference type="NCBIfam" id="NF038167">
    <property type="entry name" value="cyan_ocin_like"/>
    <property type="match status" value="1"/>
</dbReference>
<dbReference type="InterPro" id="IPR049891">
    <property type="entry name" value="CTB"/>
</dbReference>
<evidence type="ECO:0000313" key="1">
    <source>
        <dbReference type="EMBL" id="PLZ99390.1"/>
    </source>
</evidence>
<organism evidence="1 2">
    <name type="scientific">Fischerella thermalis CCMEE 5268</name>
    <dbReference type="NCBI Taxonomy" id="2019662"/>
    <lineage>
        <taxon>Bacteria</taxon>
        <taxon>Bacillati</taxon>
        <taxon>Cyanobacteriota</taxon>
        <taxon>Cyanophyceae</taxon>
        <taxon>Nostocales</taxon>
        <taxon>Hapalosiphonaceae</taxon>
        <taxon>Fischerella</taxon>
    </lineage>
</organism>
<gene>
    <name evidence="1" type="ORF">CEN50_07390</name>
</gene>